<dbReference type="SUPFAM" id="SSF100950">
    <property type="entry name" value="NagB/RpiA/CoA transferase-like"/>
    <property type="match status" value="1"/>
</dbReference>
<organism evidence="6 7">
    <name type="scientific">Pseudonocardia yuanmonensis</name>
    <dbReference type="NCBI Taxonomy" id="1095914"/>
    <lineage>
        <taxon>Bacteria</taxon>
        <taxon>Bacillati</taxon>
        <taxon>Actinomycetota</taxon>
        <taxon>Actinomycetes</taxon>
        <taxon>Pseudonocardiales</taxon>
        <taxon>Pseudonocardiaceae</taxon>
        <taxon>Pseudonocardia</taxon>
    </lineage>
</organism>
<dbReference type="Proteomes" id="UP001500325">
    <property type="component" value="Unassembled WGS sequence"/>
</dbReference>
<keyword evidence="2 4" id="KW-0547">Nucleotide-binding</keyword>
<name>A0ABP8XSD0_9PSEU</name>
<sequence>MPERETDHEPGVADAGRGAVRTRGDDGRESDVARRKDTLRGRLLAARRALTAEERASAAEELRGHVLELAQELRDGPVCAYLPIGAEPGSIALLDGLRAAGRSVLLPVVPPRPGPLDWAAYTGPASLAPGPLGLREPTTPRLGPAAVRTAVLVLVPALAVDRAGRRLGRGGGYYDRTLGAVPPGVPVVALLHDGELIDDVPADPHDRPVTGVVLPTPGTVTTGNNGRG</sequence>
<dbReference type="InterPro" id="IPR037171">
    <property type="entry name" value="NagB/RpiA_transferase-like"/>
</dbReference>
<dbReference type="Pfam" id="PF01812">
    <property type="entry name" value="5-FTHF_cyc-lig"/>
    <property type="match status" value="1"/>
</dbReference>
<feature type="compositionally biased region" description="Basic and acidic residues" evidence="5">
    <location>
        <begin position="22"/>
        <end position="34"/>
    </location>
</feature>
<comment type="cofactor">
    <cofactor evidence="4">
        <name>Mg(2+)</name>
        <dbReference type="ChEBI" id="CHEBI:18420"/>
    </cofactor>
</comment>
<evidence type="ECO:0000256" key="1">
    <source>
        <dbReference type="ARBA" id="ARBA00010638"/>
    </source>
</evidence>
<evidence type="ECO:0000256" key="4">
    <source>
        <dbReference type="RuleBase" id="RU361279"/>
    </source>
</evidence>
<evidence type="ECO:0000256" key="5">
    <source>
        <dbReference type="SAM" id="MobiDB-lite"/>
    </source>
</evidence>
<comment type="caution">
    <text evidence="6">The sequence shown here is derived from an EMBL/GenBank/DDBJ whole genome shotgun (WGS) entry which is preliminary data.</text>
</comment>
<keyword evidence="3 4" id="KW-0067">ATP-binding</keyword>
<keyword evidence="4" id="KW-0460">Magnesium</keyword>
<evidence type="ECO:0000313" key="6">
    <source>
        <dbReference type="EMBL" id="GAA4711970.1"/>
    </source>
</evidence>
<feature type="compositionally biased region" description="Basic and acidic residues" evidence="5">
    <location>
        <begin position="1"/>
        <end position="11"/>
    </location>
</feature>
<comment type="similarity">
    <text evidence="1 4">Belongs to the 5-formyltetrahydrofolate cyclo-ligase family.</text>
</comment>
<dbReference type="InterPro" id="IPR002698">
    <property type="entry name" value="FTHF_cligase"/>
</dbReference>
<dbReference type="PANTHER" id="PTHR23407">
    <property type="entry name" value="ATPASE INHIBITOR/5-FORMYLTETRAHYDROFOLATE CYCLO-LIGASE"/>
    <property type="match status" value="1"/>
</dbReference>
<comment type="catalytic activity">
    <reaction evidence="4">
        <text>(6S)-5-formyl-5,6,7,8-tetrahydrofolate + ATP = (6R)-5,10-methenyltetrahydrofolate + ADP + phosphate</text>
        <dbReference type="Rhea" id="RHEA:10488"/>
        <dbReference type="ChEBI" id="CHEBI:30616"/>
        <dbReference type="ChEBI" id="CHEBI:43474"/>
        <dbReference type="ChEBI" id="CHEBI:57455"/>
        <dbReference type="ChEBI" id="CHEBI:57457"/>
        <dbReference type="ChEBI" id="CHEBI:456216"/>
        <dbReference type="EC" id="6.3.3.2"/>
    </reaction>
</comment>
<keyword evidence="4" id="KW-0479">Metal-binding</keyword>
<proteinExistence type="inferred from homology"/>
<dbReference type="NCBIfam" id="TIGR02727">
    <property type="entry name" value="MTHFS_bact"/>
    <property type="match status" value="1"/>
</dbReference>
<keyword evidence="7" id="KW-1185">Reference proteome</keyword>
<accession>A0ABP8XSD0</accession>
<protein>
    <recommendedName>
        <fullName evidence="4">5-formyltetrahydrofolate cyclo-ligase</fullName>
        <ecNumber evidence="4">6.3.3.2</ecNumber>
    </recommendedName>
</protein>
<evidence type="ECO:0000313" key="7">
    <source>
        <dbReference type="Proteomes" id="UP001500325"/>
    </source>
</evidence>
<evidence type="ECO:0000256" key="2">
    <source>
        <dbReference type="ARBA" id="ARBA00022741"/>
    </source>
</evidence>
<dbReference type="RefSeq" id="WP_345384465.1">
    <property type="nucleotide sequence ID" value="NZ_BAABIC010000033.1"/>
</dbReference>
<dbReference type="EC" id="6.3.3.2" evidence="4"/>
<gene>
    <name evidence="6" type="ORF">GCM10023215_63180</name>
</gene>
<dbReference type="Gene3D" id="3.40.50.10420">
    <property type="entry name" value="NagB/RpiA/CoA transferase-like"/>
    <property type="match status" value="1"/>
</dbReference>
<dbReference type="PANTHER" id="PTHR23407:SF1">
    <property type="entry name" value="5-FORMYLTETRAHYDROFOLATE CYCLO-LIGASE"/>
    <property type="match status" value="1"/>
</dbReference>
<feature type="region of interest" description="Disordered" evidence="5">
    <location>
        <begin position="1"/>
        <end position="34"/>
    </location>
</feature>
<evidence type="ECO:0000256" key="3">
    <source>
        <dbReference type="ARBA" id="ARBA00022840"/>
    </source>
</evidence>
<dbReference type="InterPro" id="IPR024185">
    <property type="entry name" value="FTHF_cligase-like_sf"/>
</dbReference>
<reference evidence="7" key="1">
    <citation type="journal article" date="2019" name="Int. J. Syst. Evol. Microbiol.">
        <title>The Global Catalogue of Microorganisms (GCM) 10K type strain sequencing project: providing services to taxonomists for standard genome sequencing and annotation.</title>
        <authorList>
            <consortium name="The Broad Institute Genomics Platform"/>
            <consortium name="The Broad Institute Genome Sequencing Center for Infectious Disease"/>
            <person name="Wu L."/>
            <person name="Ma J."/>
        </authorList>
    </citation>
    <scope>NUCLEOTIDE SEQUENCE [LARGE SCALE GENOMIC DNA]</scope>
    <source>
        <strain evidence="7">JCM 18055</strain>
    </source>
</reference>
<dbReference type="EMBL" id="BAABIC010000033">
    <property type="protein sequence ID" value="GAA4711970.1"/>
    <property type="molecule type" value="Genomic_DNA"/>
</dbReference>